<dbReference type="InterPro" id="IPR029062">
    <property type="entry name" value="Class_I_gatase-like"/>
</dbReference>
<dbReference type="EMBL" id="CAXAMN010000002">
    <property type="protein sequence ID" value="CAK8985646.1"/>
    <property type="molecule type" value="Genomic_DNA"/>
</dbReference>
<evidence type="ECO:0000313" key="1">
    <source>
        <dbReference type="EMBL" id="CAK8985646.1"/>
    </source>
</evidence>
<gene>
    <name evidence="1" type="ORF">CCMP2556_LOCUS208</name>
</gene>
<dbReference type="SUPFAM" id="SSF52317">
    <property type="entry name" value="Class I glutamine amidotransferase-like"/>
    <property type="match status" value="2"/>
</dbReference>
<evidence type="ECO:0000313" key="2">
    <source>
        <dbReference type="Proteomes" id="UP001642484"/>
    </source>
</evidence>
<protein>
    <recommendedName>
        <fullName evidence="3">DJ-1/PfpI domain-containing protein</fullName>
    </recommendedName>
</protein>
<name>A0ABP0H602_9DINO</name>
<comment type="caution">
    <text evidence="1">The sequence shown here is derived from an EMBL/GenBank/DDBJ whole genome shotgun (WGS) entry which is preliminary data.</text>
</comment>
<organism evidence="1 2">
    <name type="scientific">Durusdinium trenchii</name>
    <dbReference type="NCBI Taxonomy" id="1381693"/>
    <lineage>
        <taxon>Eukaryota</taxon>
        <taxon>Sar</taxon>
        <taxon>Alveolata</taxon>
        <taxon>Dinophyceae</taxon>
        <taxon>Suessiales</taxon>
        <taxon>Symbiodiniaceae</taxon>
        <taxon>Durusdinium</taxon>
    </lineage>
</organism>
<evidence type="ECO:0008006" key="3">
    <source>
        <dbReference type="Google" id="ProtNLM"/>
    </source>
</evidence>
<reference evidence="1 2" key="1">
    <citation type="submission" date="2024-02" db="EMBL/GenBank/DDBJ databases">
        <authorList>
            <person name="Chen Y."/>
            <person name="Shah S."/>
            <person name="Dougan E. K."/>
            <person name="Thang M."/>
            <person name="Chan C."/>
        </authorList>
    </citation>
    <scope>NUCLEOTIDE SEQUENCE [LARGE SCALE GENOMIC DNA]</scope>
</reference>
<accession>A0ABP0H602</accession>
<sequence length="529" mass="57770">MSAGLEAEAEKLLETHGIGTGKPPADPRAAELFHQFCDRSETTPVGIAVENRFFSGFQHNEIDWSKPVHGLLVDFKGDSMQIGMLLQHLEASDEQYVFLGNPPPFNGGWHFTALDDFEHALEQRRLDPRWKGIRIWHKVNYVLSTTVSGEPALVPKEMFDPKNKQQGAIAISESFKLTTVFFTGGLMPHTLNATLLSDQSDACAALIRCMELGTRFAAIGHGLDVLLALGKDSSPIRGKRAAVFPNQEHLLQIHGVEASGDPLCIDGTLVTASFWGQATMQPFFAAVNLEAPSRSSPSLRAIRRSTTETAFCFDAAKMAHCSGSCLTSDPKAPTVAFFVDDVADPIETYTIINHLTKLQFNVHFISHSEAEGCGGTKMRRVTSETVWGNAMYALKDCCCEVPTLPANLVDTTLRFDGFFVAGGQCPYYMINDSSIRAIMDSTPIAAAVCHGPEALIGTKWLHPKEGEVGKFVSYYGAWMSFRDVLHAYERKKPGEICVDASGRLFTGNAPNATSAMVERACDAILALTK</sequence>
<keyword evidence="2" id="KW-1185">Reference proteome</keyword>
<dbReference type="Proteomes" id="UP001642484">
    <property type="component" value="Unassembled WGS sequence"/>
</dbReference>
<dbReference type="Gene3D" id="3.40.50.880">
    <property type="match status" value="2"/>
</dbReference>
<proteinExistence type="predicted"/>